<comment type="catalytic activity">
    <reaction evidence="5">
        <text>a 4-saturated-(3S)-3-hydroxyacyl-CoA = a (3E)-enoyl-CoA + H2O</text>
        <dbReference type="Rhea" id="RHEA:20724"/>
        <dbReference type="ChEBI" id="CHEBI:15377"/>
        <dbReference type="ChEBI" id="CHEBI:58521"/>
        <dbReference type="ChEBI" id="CHEBI:137480"/>
        <dbReference type="EC" id="4.2.1.17"/>
    </reaction>
</comment>
<dbReference type="InterPro" id="IPR029045">
    <property type="entry name" value="ClpP/crotonase-like_dom_sf"/>
</dbReference>
<protein>
    <recommendedName>
        <fullName evidence="8">Enoyl-CoA hydratase</fullName>
    </recommendedName>
</protein>
<evidence type="ECO:0000256" key="5">
    <source>
        <dbReference type="ARBA" id="ARBA00023717"/>
    </source>
</evidence>
<evidence type="ECO:0000256" key="2">
    <source>
        <dbReference type="ARBA" id="ARBA00023098"/>
    </source>
</evidence>
<dbReference type="EMBL" id="AP022569">
    <property type="protein sequence ID" value="BBX44746.1"/>
    <property type="molecule type" value="Genomic_DNA"/>
</dbReference>
<organism evidence="6 7">
    <name type="scientific">Mycobacterium cookii</name>
    <dbReference type="NCBI Taxonomy" id="1775"/>
    <lineage>
        <taxon>Bacteria</taxon>
        <taxon>Bacillati</taxon>
        <taxon>Actinomycetota</taxon>
        <taxon>Actinomycetes</taxon>
        <taxon>Mycobacteriales</taxon>
        <taxon>Mycobacteriaceae</taxon>
        <taxon>Mycobacterium</taxon>
    </lineage>
</organism>
<dbReference type="PANTHER" id="PTHR11941:SF54">
    <property type="entry name" value="ENOYL-COA HYDRATASE, MITOCHONDRIAL"/>
    <property type="match status" value="1"/>
</dbReference>
<evidence type="ECO:0000256" key="1">
    <source>
        <dbReference type="ARBA" id="ARBA00005254"/>
    </source>
</evidence>
<dbReference type="Proteomes" id="UP000465866">
    <property type="component" value="Chromosome"/>
</dbReference>
<sequence length="272" mass="29397">MTESPELVTYRLEPALADRDDGTAMVAYLTLNDPDRRNALSDALLDQLSGLLRRAGSDSQVRVIVLTSSHPRIFSSGGNLDAFADDRPTITKYEGLNRFPNLFRTLTEIDKPIVCAANGDVLAGALGIALACDLIIAKSSIRLGCPEINVGAFPFMISALIFRATGRLIANELMMTGRLIDAFEAAAAGLVNKVVDDAEFDDTVRQWVAGIAVKSPLLLGMGKRALAATRDLPMDSALDYLQAQLALAFTTEDLAEGVRAFKEKRAPQWRNA</sequence>
<dbReference type="SUPFAM" id="SSF52096">
    <property type="entry name" value="ClpP/crotonase"/>
    <property type="match status" value="1"/>
</dbReference>
<dbReference type="Gene3D" id="1.10.12.10">
    <property type="entry name" value="Lyase 2-enoyl-coa Hydratase, Chain A, domain 2"/>
    <property type="match status" value="1"/>
</dbReference>
<dbReference type="GO" id="GO:0004300">
    <property type="term" value="F:enoyl-CoA hydratase activity"/>
    <property type="evidence" value="ECO:0007669"/>
    <property type="project" value="UniProtKB-EC"/>
</dbReference>
<dbReference type="CDD" id="cd06558">
    <property type="entry name" value="crotonase-like"/>
    <property type="match status" value="1"/>
</dbReference>
<dbReference type="GO" id="GO:0006635">
    <property type="term" value="P:fatty acid beta-oxidation"/>
    <property type="evidence" value="ECO:0007669"/>
    <property type="project" value="TreeGrafter"/>
</dbReference>
<reference evidence="6 7" key="1">
    <citation type="journal article" date="2019" name="Emerg. Microbes Infect.">
        <title>Comprehensive subspecies identification of 175 nontuberculous mycobacteria species based on 7547 genomic profiles.</title>
        <authorList>
            <person name="Matsumoto Y."/>
            <person name="Kinjo T."/>
            <person name="Motooka D."/>
            <person name="Nabeya D."/>
            <person name="Jung N."/>
            <person name="Uechi K."/>
            <person name="Horii T."/>
            <person name="Iida T."/>
            <person name="Fujita J."/>
            <person name="Nakamura S."/>
        </authorList>
    </citation>
    <scope>NUCLEOTIDE SEQUENCE [LARGE SCALE GENOMIC DNA]</scope>
    <source>
        <strain evidence="6 7">JCM 12404</strain>
    </source>
</reference>
<comment type="similarity">
    <text evidence="1">Belongs to the enoyl-CoA hydratase/isomerase family.</text>
</comment>
<keyword evidence="3" id="KW-0456">Lyase</keyword>
<dbReference type="PANTHER" id="PTHR11941">
    <property type="entry name" value="ENOYL-COA HYDRATASE-RELATED"/>
    <property type="match status" value="1"/>
</dbReference>
<name>A0A7I7KSQ4_9MYCO</name>
<proteinExistence type="inferred from homology"/>
<dbReference type="InterPro" id="IPR001753">
    <property type="entry name" value="Enoyl-CoA_hydra/iso"/>
</dbReference>
<evidence type="ECO:0000313" key="7">
    <source>
        <dbReference type="Proteomes" id="UP000465866"/>
    </source>
</evidence>
<keyword evidence="2" id="KW-0443">Lipid metabolism</keyword>
<keyword evidence="7" id="KW-1185">Reference proteome</keyword>
<comment type="catalytic activity">
    <reaction evidence="4">
        <text>a (3S)-3-hydroxyacyl-CoA = a (2E)-enoyl-CoA + H2O</text>
        <dbReference type="Rhea" id="RHEA:16105"/>
        <dbReference type="ChEBI" id="CHEBI:15377"/>
        <dbReference type="ChEBI" id="CHEBI:57318"/>
        <dbReference type="ChEBI" id="CHEBI:58856"/>
        <dbReference type="EC" id="4.2.1.17"/>
    </reaction>
</comment>
<evidence type="ECO:0008006" key="8">
    <source>
        <dbReference type="Google" id="ProtNLM"/>
    </source>
</evidence>
<dbReference type="AlphaFoldDB" id="A0A7I7KSQ4"/>
<gene>
    <name evidence="6" type="ORF">MCOO_07610</name>
</gene>
<evidence type="ECO:0000256" key="4">
    <source>
        <dbReference type="ARBA" id="ARBA00023709"/>
    </source>
</evidence>
<accession>A0A7I7KSQ4</accession>
<dbReference type="KEGG" id="mcoo:MCOO_07610"/>
<dbReference type="RefSeq" id="WP_232064854.1">
    <property type="nucleotide sequence ID" value="NZ_AP022569.1"/>
</dbReference>
<dbReference type="Gene3D" id="3.90.226.10">
    <property type="entry name" value="2-enoyl-CoA Hydratase, Chain A, domain 1"/>
    <property type="match status" value="1"/>
</dbReference>
<dbReference type="InterPro" id="IPR014748">
    <property type="entry name" value="Enoyl-CoA_hydra_C"/>
</dbReference>
<dbReference type="Pfam" id="PF00378">
    <property type="entry name" value="ECH_1"/>
    <property type="match status" value="1"/>
</dbReference>
<evidence type="ECO:0000256" key="3">
    <source>
        <dbReference type="ARBA" id="ARBA00023239"/>
    </source>
</evidence>
<evidence type="ECO:0000313" key="6">
    <source>
        <dbReference type="EMBL" id="BBX44746.1"/>
    </source>
</evidence>